<keyword evidence="1" id="KW-1185">Reference proteome</keyword>
<name>A0AC58LHM9_CASCN</name>
<evidence type="ECO:0000313" key="1">
    <source>
        <dbReference type="Proteomes" id="UP001732720"/>
    </source>
</evidence>
<sequence>MPRIPLSRSWGTSREWHIFFKQGSRTEVNIVLLAAKPVALCPANFLVAQESVDASVSEGMRSVHTAGEMALNILSVAPLYQGPAIHGIRVRTEAPLTLAKPLTPLAPSKSKLTTIEAKRIMSVLDEAIYKVELVTLMSYVESHPEALEGILQEDIMSVMKEHMDLCQVLLENVDALQEEEMRLRQEEDAEERWYQDRHLSIQLHKANLQPLMQEVQDSSKNVLRVLICDPRATKLLQVQAPGRSAEAQHFLQSLTELRGYLFEKLLTNPMEMKEKAQFIQDITRRNKQNQELIDSLENEVTARLKNRDTEVEKENFVIQELKNHLHQVLKFSENSLLRTKQEAEKQQKVDFRASQARLAKIQQELLMLHSQYHNQVTENQEVEQALRKKKYKVETEIENWIQKYDTEMGEKQDEYEDLESIHKEEKLQLEELRQQHVVLVEEFAQIWTEREINSKKRMEAEREMLRMVRAATLIQAVWKGYLVRSMLKSKRKKKKRGKGKGKAKGKVRK</sequence>
<evidence type="ECO:0000313" key="2">
    <source>
        <dbReference type="RefSeq" id="XP_073916665.1"/>
    </source>
</evidence>
<proteinExistence type="predicted"/>
<reference evidence="2" key="1">
    <citation type="submission" date="2025-08" db="UniProtKB">
        <authorList>
            <consortium name="RefSeq"/>
        </authorList>
    </citation>
    <scope>IDENTIFICATION</scope>
</reference>
<dbReference type="RefSeq" id="XP_073916665.1">
    <property type="nucleotide sequence ID" value="XM_074060564.1"/>
</dbReference>
<organism evidence="1 2">
    <name type="scientific">Castor canadensis</name>
    <name type="common">American beaver</name>
    <dbReference type="NCBI Taxonomy" id="51338"/>
    <lineage>
        <taxon>Eukaryota</taxon>
        <taxon>Metazoa</taxon>
        <taxon>Chordata</taxon>
        <taxon>Craniata</taxon>
        <taxon>Vertebrata</taxon>
        <taxon>Euteleostomi</taxon>
        <taxon>Mammalia</taxon>
        <taxon>Eutheria</taxon>
        <taxon>Euarchontoglires</taxon>
        <taxon>Glires</taxon>
        <taxon>Rodentia</taxon>
        <taxon>Castorimorpha</taxon>
        <taxon>Castoridae</taxon>
        <taxon>Castor</taxon>
    </lineage>
</organism>
<dbReference type="Proteomes" id="UP001732720">
    <property type="component" value="Chromosome 18"/>
</dbReference>
<gene>
    <name evidence="2" type="primary">Drc10</name>
</gene>
<protein>
    <submittedName>
        <fullName evidence="2">Dynein regulatory complex protein 10</fullName>
    </submittedName>
</protein>
<accession>A0AC58LHM9</accession>